<reference evidence="1 2" key="1">
    <citation type="journal article" date="2016" name="BMC Genomics">
        <title>Genome sequencing and secondary metabolism of the postharvest pathogen Penicillium griseofulvum.</title>
        <authorList>
            <person name="Banani H."/>
            <person name="Marcet-Houben M."/>
            <person name="Ballester A.R."/>
            <person name="Abbruscato P."/>
            <person name="Gonzalez-Candelas L."/>
            <person name="Gabaldon T."/>
            <person name="Spadaro D."/>
        </authorList>
    </citation>
    <scope>NUCLEOTIDE SEQUENCE [LARGE SCALE GENOMIC DNA]</scope>
    <source>
        <strain evidence="1 2">PG3</strain>
    </source>
</reference>
<gene>
    <name evidence="1" type="ORF">PGRI_054060</name>
</gene>
<dbReference type="STRING" id="5078.A0A135LCE4"/>
<comment type="caution">
    <text evidence="1">The sequence shown here is derived from an EMBL/GenBank/DDBJ whole genome shotgun (WGS) entry which is preliminary data.</text>
</comment>
<organism evidence="1 2">
    <name type="scientific">Penicillium patulum</name>
    <name type="common">Penicillium griseofulvum</name>
    <dbReference type="NCBI Taxonomy" id="5078"/>
    <lineage>
        <taxon>Eukaryota</taxon>
        <taxon>Fungi</taxon>
        <taxon>Dikarya</taxon>
        <taxon>Ascomycota</taxon>
        <taxon>Pezizomycotina</taxon>
        <taxon>Eurotiomycetes</taxon>
        <taxon>Eurotiomycetidae</taxon>
        <taxon>Eurotiales</taxon>
        <taxon>Aspergillaceae</taxon>
        <taxon>Penicillium</taxon>
    </lineage>
</organism>
<keyword evidence="2" id="KW-1185">Reference proteome</keyword>
<dbReference type="EMBL" id="LHQR01000069">
    <property type="protein sequence ID" value="KXG46550.1"/>
    <property type="molecule type" value="Genomic_DNA"/>
</dbReference>
<accession>A0A135LCE4</accession>
<dbReference type="GeneID" id="63708419"/>
<dbReference type="Proteomes" id="UP000070168">
    <property type="component" value="Unassembled WGS sequence"/>
</dbReference>
<dbReference type="OMA" id="EMWIDEV"/>
<dbReference type="OrthoDB" id="4312532at2759"/>
<evidence type="ECO:0000313" key="1">
    <source>
        <dbReference type="EMBL" id="KXG46550.1"/>
    </source>
</evidence>
<protein>
    <submittedName>
        <fullName evidence="1">Uncharacterized protein</fullName>
    </submittedName>
</protein>
<name>A0A135LCE4_PENPA</name>
<dbReference type="AlphaFoldDB" id="A0A135LCE4"/>
<evidence type="ECO:0000313" key="2">
    <source>
        <dbReference type="Proteomes" id="UP000070168"/>
    </source>
</evidence>
<dbReference type="RefSeq" id="XP_040645086.1">
    <property type="nucleotide sequence ID" value="XM_040793119.1"/>
</dbReference>
<sequence length="245" mass="28662">MATEQPPHDNNWYEDTDEEVADQSVGLPKIGSFTLYKITPPLLDPEDLEMWIDEVRKTLRGHNLHNLIDKSIPWPTRDSPNRRKWKALSIQVRTWISSSIDYEVRRSIFDRGVRTVFADELVEQIKDYMEIESYGVLRLAMKSWMKCTRKQYSTNREFINAIRTKYRTLLGLKLGPAPYFAIQKMIMELMEVPDLKSFIVLKDNELDGIKNPVTTITVADFQRYCTSIEQHIKMTNADYASFSSR</sequence>
<proteinExistence type="predicted"/>